<comment type="caution">
    <text evidence="1">The sequence shown here is derived from an EMBL/GenBank/DDBJ whole genome shotgun (WGS) entry which is preliminary data.</text>
</comment>
<name>A0A1R2BRT9_9CILI</name>
<accession>A0A1R2BRT9</accession>
<sequence length="231" mass="27044">MSEQDIQETLEPLESDIKALVEGAKMFEQLKSLTKQIPNLLKLEQTISNYQKKSKELKNLLKTNKTLIKSVKDNMQNFPKRLETKINESKSSSNSVIEDSSIKELIDEKKLLIYFKEEVCQVVKHLDNNMKKQNNAMIFDIETTKKDVKKYKGQINGEEIKDEEKDNEQEKNQEKIENKEIDHNVKEKLTKHVEENLQIAIKKCEQLGDEKLFMLEKYCDEVVKGLQSEHK</sequence>
<reference evidence="1 2" key="1">
    <citation type="submission" date="2016-11" db="EMBL/GenBank/DDBJ databases">
        <title>The macronuclear genome of Stentor coeruleus: a giant cell with tiny introns.</title>
        <authorList>
            <person name="Slabodnick M."/>
            <person name="Ruby J.G."/>
            <person name="Reiff S.B."/>
            <person name="Swart E.C."/>
            <person name="Gosai S."/>
            <person name="Prabakaran S."/>
            <person name="Witkowska E."/>
            <person name="Larue G.E."/>
            <person name="Fisher S."/>
            <person name="Freeman R.M."/>
            <person name="Gunawardena J."/>
            <person name="Chu W."/>
            <person name="Stover N.A."/>
            <person name="Gregory B.D."/>
            <person name="Nowacki M."/>
            <person name="Derisi J."/>
            <person name="Roy S.W."/>
            <person name="Marshall W.F."/>
            <person name="Sood P."/>
        </authorList>
    </citation>
    <scope>NUCLEOTIDE SEQUENCE [LARGE SCALE GENOMIC DNA]</scope>
    <source>
        <strain evidence="1">WM001</strain>
    </source>
</reference>
<gene>
    <name evidence="1" type="ORF">SteCoe_20566</name>
</gene>
<keyword evidence="2" id="KW-1185">Reference proteome</keyword>
<dbReference type="AlphaFoldDB" id="A0A1R2BRT9"/>
<proteinExistence type="predicted"/>
<evidence type="ECO:0000313" key="1">
    <source>
        <dbReference type="EMBL" id="OMJ79411.1"/>
    </source>
</evidence>
<organism evidence="1 2">
    <name type="scientific">Stentor coeruleus</name>
    <dbReference type="NCBI Taxonomy" id="5963"/>
    <lineage>
        <taxon>Eukaryota</taxon>
        <taxon>Sar</taxon>
        <taxon>Alveolata</taxon>
        <taxon>Ciliophora</taxon>
        <taxon>Postciliodesmatophora</taxon>
        <taxon>Heterotrichea</taxon>
        <taxon>Heterotrichida</taxon>
        <taxon>Stentoridae</taxon>
        <taxon>Stentor</taxon>
    </lineage>
</organism>
<dbReference type="Proteomes" id="UP000187209">
    <property type="component" value="Unassembled WGS sequence"/>
</dbReference>
<evidence type="ECO:0000313" key="2">
    <source>
        <dbReference type="Proteomes" id="UP000187209"/>
    </source>
</evidence>
<protein>
    <submittedName>
        <fullName evidence="1">Uncharacterized protein</fullName>
    </submittedName>
</protein>
<dbReference type="EMBL" id="MPUH01000472">
    <property type="protein sequence ID" value="OMJ79411.1"/>
    <property type="molecule type" value="Genomic_DNA"/>
</dbReference>